<protein>
    <submittedName>
        <fullName evidence="2">Uncharacterized protein</fullName>
    </submittedName>
</protein>
<sequence length="63" mass="7404">MLEETAMELAVADPLYRQSRRDAREDGRLCGDEPETGSQQLNYAGIQYPNIHQKHQFIKRYKH</sequence>
<evidence type="ECO:0000313" key="2">
    <source>
        <dbReference type="EMBL" id="OXB93857.1"/>
    </source>
</evidence>
<name>A0A226QQ69_9BACL</name>
<dbReference type="GeneID" id="94897960"/>
<gene>
    <name evidence="2" type="ORF">B9L23_02635</name>
</gene>
<feature type="region of interest" description="Disordered" evidence="1">
    <location>
        <begin position="17"/>
        <end position="37"/>
    </location>
</feature>
<dbReference type="Proteomes" id="UP000198394">
    <property type="component" value="Unassembled WGS sequence"/>
</dbReference>
<proteinExistence type="predicted"/>
<keyword evidence="3" id="KW-1185">Reference proteome</keyword>
<dbReference type="RefSeq" id="WP_062754833.1">
    <property type="nucleotide sequence ID" value="NZ_NDYL01000001.1"/>
</dbReference>
<dbReference type="EMBL" id="NDYL01000001">
    <property type="protein sequence ID" value="OXB93857.1"/>
    <property type="molecule type" value="Genomic_DNA"/>
</dbReference>
<evidence type="ECO:0000313" key="3">
    <source>
        <dbReference type="Proteomes" id="UP000198394"/>
    </source>
</evidence>
<feature type="compositionally biased region" description="Basic and acidic residues" evidence="1">
    <location>
        <begin position="19"/>
        <end position="31"/>
    </location>
</feature>
<reference evidence="2 3" key="1">
    <citation type="submission" date="2017-04" db="EMBL/GenBank/DDBJ databases">
        <title>The genome sequence of Parageobacillus galactosidasius DSM 18751.</title>
        <authorList>
            <person name="Ramaloko W.T."/>
            <person name="Koen N."/>
            <person name="Polliack S."/>
            <person name="Aliyu H."/>
            <person name="Lebre P."/>
            <person name="Mohr T."/>
            <person name="Oswald F."/>
            <person name="Zwick M."/>
            <person name="Neumann A."/>
            <person name="Syldatk C."/>
            <person name="Cowan D."/>
            <person name="De Maayer P."/>
        </authorList>
    </citation>
    <scope>NUCLEOTIDE SEQUENCE [LARGE SCALE GENOMIC DNA]</scope>
    <source>
        <strain evidence="2 3">DSM 18751</strain>
    </source>
</reference>
<accession>A0A226QQ69</accession>
<evidence type="ECO:0000256" key="1">
    <source>
        <dbReference type="SAM" id="MobiDB-lite"/>
    </source>
</evidence>
<dbReference type="AlphaFoldDB" id="A0A226QQ69"/>
<comment type="caution">
    <text evidence="2">The sequence shown here is derived from an EMBL/GenBank/DDBJ whole genome shotgun (WGS) entry which is preliminary data.</text>
</comment>
<organism evidence="2 3">
    <name type="scientific">Parageobacillus galactosidasius</name>
    <dbReference type="NCBI Taxonomy" id="883812"/>
    <lineage>
        <taxon>Bacteria</taxon>
        <taxon>Bacillati</taxon>
        <taxon>Bacillota</taxon>
        <taxon>Bacilli</taxon>
        <taxon>Bacillales</taxon>
        <taxon>Anoxybacillaceae</taxon>
        <taxon>Parageobacillus</taxon>
    </lineage>
</organism>